<accession>Q09CJ1</accession>
<dbReference type="AlphaFoldDB" id="Q09CJ1"/>
<gene>
    <name evidence="2" type="ORF">STIAU_3646</name>
</gene>
<feature type="region of interest" description="Disordered" evidence="1">
    <location>
        <begin position="45"/>
        <end position="96"/>
    </location>
</feature>
<protein>
    <submittedName>
        <fullName evidence="2">Uncharacterized protein</fullName>
    </submittedName>
</protein>
<dbReference type="Proteomes" id="UP000032702">
    <property type="component" value="Unassembled WGS sequence"/>
</dbReference>
<name>Q09CJ1_STIAD</name>
<evidence type="ECO:0000256" key="1">
    <source>
        <dbReference type="SAM" id="MobiDB-lite"/>
    </source>
</evidence>
<evidence type="ECO:0000313" key="2">
    <source>
        <dbReference type="EMBL" id="EAU69456.1"/>
    </source>
</evidence>
<proteinExistence type="predicted"/>
<dbReference type="Gene3D" id="3.40.30.10">
    <property type="entry name" value="Glutaredoxin"/>
    <property type="match status" value="1"/>
</dbReference>
<comment type="caution">
    <text evidence="2">The sequence shown here is derived from an EMBL/GenBank/DDBJ whole genome shotgun (WGS) entry which is preliminary data.</text>
</comment>
<reference evidence="2 3" key="1">
    <citation type="submission" date="2006-04" db="EMBL/GenBank/DDBJ databases">
        <authorList>
            <person name="Nierman W.C."/>
        </authorList>
    </citation>
    <scope>NUCLEOTIDE SEQUENCE [LARGE SCALE GENOMIC DNA]</scope>
    <source>
        <strain evidence="2 3">DW4/3-1</strain>
    </source>
</reference>
<feature type="compositionally biased region" description="Basic residues" evidence="1">
    <location>
        <begin position="79"/>
        <end position="96"/>
    </location>
</feature>
<organism evidence="2 3">
    <name type="scientific">Stigmatella aurantiaca (strain DW4/3-1)</name>
    <dbReference type="NCBI Taxonomy" id="378806"/>
    <lineage>
        <taxon>Bacteria</taxon>
        <taxon>Pseudomonadati</taxon>
        <taxon>Myxococcota</taxon>
        <taxon>Myxococcia</taxon>
        <taxon>Myxococcales</taxon>
        <taxon>Cystobacterineae</taxon>
        <taxon>Archangiaceae</taxon>
        <taxon>Stigmatella</taxon>
    </lineage>
</organism>
<dbReference type="InterPro" id="IPR036249">
    <property type="entry name" value="Thioredoxin-like_sf"/>
</dbReference>
<dbReference type="SUPFAM" id="SSF52833">
    <property type="entry name" value="Thioredoxin-like"/>
    <property type="match status" value="1"/>
</dbReference>
<feature type="compositionally biased region" description="Basic and acidic residues" evidence="1">
    <location>
        <begin position="47"/>
        <end position="67"/>
    </location>
</feature>
<dbReference type="EMBL" id="AAMD01000006">
    <property type="protein sequence ID" value="EAU69456.1"/>
    <property type="molecule type" value="Genomic_DNA"/>
</dbReference>
<evidence type="ECO:0000313" key="3">
    <source>
        <dbReference type="Proteomes" id="UP000032702"/>
    </source>
</evidence>
<sequence>MLTPGLPVTLVSVDMMKGEHESPAFLAKNPNGAVAAVASHHLWPLHGRSDDEDRLRQGDGPREERGPVRGRPGGDPPGPRHHPVRGLTRRPRRAPG</sequence>